<evidence type="ECO:0000256" key="1">
    <source>
        <dbReference type="SAM" id="MobiDB-lite"/>
    </source>
</evidence>
<dbReference type="Proteomes" id="UP001552299">
    <property type="component" value="Unassembled WGS sequence"/>
</dbReference>
<evidence type="ECO:0000313" key="2">
    <source>
        <dbReference type="EMBL" id="KAL0924447.1"/>
    </source>
</evidence>
<gene>
    <name evidence="2" type="ORF">M5K25_005278</name>
</gene>
<proteinExistence type="predicted"/>
<reference evidence="2 3" key="1">
    <citation type="journal article" date="2024" name="Plant Biotechnol. J.">
        <title>Dendrobium thyrsiflorum genome and its molecular insights into genes involved in important horticultural traits.</title>
        <authorList>
            <person name="Chen B."/>
            <person name="Wang J.Y."/>
            <person name="Zheng P.J."/>
            <person name="Li K.L."/>
            <person name="Liang Y.M."/>
            <person name="Chen X.F."/>
            <person name="Zhang C."/>
            <person name="Zhao X."/>
            <person name="He X."/>
            <person name="Zhang G.Q."/>
            <person name="Liu Z.J."/>
            <person name="Xu Q."/>
        </authorList>
    </citation>
    <scope>NUCLEOTIDE SEQUENCE [LARGE SCALE GENOMIC DNA]</scope>
    <source>
        <strain evidence="2">GZMU011</strain>
    </source>
</reference>
<feature type="compositionally biased region" description="Low complexity" evidence="1">
    <location>
        <begin position="92"/>
        <end position="106"/>
    </location>
</feature>
<organism evidence="2 3">
    <name type="scientific">Dendrobium thyrsiflorum</name>
    <name type="common">Pinecone-like raceme dendrobium</name>
    <name type="synonym">Orchid</name>
    <dbReference type="NCBI Taxonomy" id="117978"/>
    <lineage>
        <taxon>Eukaryota</taxon>
        <taxon>Viridiplantae</taxon>
        <taxon>Streptophyta</taxon>
        <taxon>Embryophyta</taxon>
        <taxon>Tracheophyta</taxon>
        <taxon>Spermatophyta</taxon>
        <taxon>Magnoliopsida</taxon>
        <taxon>Liliopsida</taxon>
        <taxon>Asparagales</taxon>
        <taxon>Orchidaceae</taxon>
        <taxon>Epidendroideae</taxon>
        <taxon>Malaxideae</taxon>
        <taxon>Dendrobiinae</taxon>
        <taxon>Dendrobium</taxon>
    </lineage>
</organism>
<protein>
    <submittedName>
        <fullName evidence="2">Uncharacterized protein</fullName>
    </submittedName>
</protein>
<evidence type="ECO:0000313" key="3">
    <source>
        <dbReference type="Proteomes" id="UP001552299"/>
    </source>
</evidence>
<sequence>MQKKRRERGIITWRFGTEKIPPPREIPQAFFASRVCGMGKKALILTSRVLPISFGRASTVGCGSNERGGVPESTQLATPAIVLSPFTTSSEAYDSSSAISSGANPANRGSRRKQKNEREYLSNKGLVGEGTVDVGGVEESDARANGMVNEVDHVGLRLGRAVKGRHSHAAEALSGDFETL</sequence>
<feature type="region of interest" description="Disordered" evidence="1">
    <location>
        <begin position="92"/>
        <end position="121"/>
    </location>
</feature>
<keyword evidence="3" id="KW-1185">Reference proteome</keyword>
<accession>A0ABD0VP85</accession>
<name>A0ABD0VP85_DENTH</name>
<comment type="caution">
    <text evidence="2">The sequence shown here is derived from an EMBL/GenBank/DDBJ whole genome shotgun (WGS) entry which is preliminary data.</text>
</comment>
<dbReference type="EMBL" id="JANQDX010000005">
    <property type="protein sequence ID" value="KAL0924447.1"/>
    <property type="molecule type" value="Genomic_DNA"/>
</dbReference>
<dbReference type="AlphaFoldDB" id="A0ABD0VP85"/>